<dbReference type="GeneID" id="25728604"/>
<reference evidence="3 4" key="1">
    <citation type="journal article" date="2013" name="BMC Genomics">
        <title>Reconstruction of the lipid metabolism for the microalga Monoraphidium neglectum from its genome sequence reveals characteristics suitable for biofuel production.</title>
        <authorList>
            <person name="Bogen C."/>
            <person name="Al-Dilaimi A."/>
            <person name="Albersmeier A."/>
            <person name="Wichmann J."/>
            <person name="Grundmann M."/>
            <person name="Rupp O."/>
            <person name="Lauersen K.J."/>
            <person name="Blifernez-Klassen O."/>
            <person name="Kalinowski J."/>
            <person name="Goesmann A."/>
            <person name="Mussgnug J.H."/>
            <person name="Kruse O."/>
        </authorList>
    </citation>
    <scope>NUCLEOTIDE SEQUENCE [LARGE SCALE GENOMIC DNA]</scope>
    <source>
        <strain evidence="3 4">SAG 48.87</strain>
    </source>
</reference>
<gene>
    <name evidence="3" type="ORF">MNEG_11350</name>
</gene>
<proteinExistence type="predicted"/>
<dbReference type="AlphaFoldDB" id="A0A0D2MPN7"/>
<protein>
    <recommendedName>
        <fullName evidence="2">EF-hand domain-containing protein</fullName>
    </recommendedName>
</protein>
<keyword evidence="1" id="KW-0106">Calcium</keyword>
<feature type="non-terminal residue" evidence="3">
    <location>
        <position position="1"/>
    </location>
</feature>
<dbReference type="RefSeq" id="XP_013895635.1">
    <property type="nucleotide sequence ID" value="XM_014040181.1"/>
</dbReference>
<dbReference type="GO" id="GO:0005509">
    <property type="term" value="F:calcium ion binding"/>
    <property type="evidence" value="ECO:0007669"/>
    <property type="project" value="InterPro"/>
</dbReference>
<name>A0A0D2MPN7_9CHLO</name>
<dbReference type="PROSITE" id="PS00018">
    <property type="entry name" value="EF_HAND_1"/>
    <property type="match status" value="1"/>
</dbReference>
<dbReference type="Pfam" id="PF13202">
    <property type="entry name" value="EF-hand_5"/>
    <property type="match status" value="1"/>
</dbReference>
<dbReference type="EMBL" id="KK102922">
    <property type="protein sequence ID" value="KIY96615.1"/>
    <property type="molecule type" value="Genomic_DNA"/>
</dbReference>
<evidence type="ECO:0000256" key="1">
    <source>
        <dbReference type="ARBA" id="ARBA00022837"/>
    </source>
</evidence>
<evidence type="ECO:0000313" key="4">
    <source>
        <dbReference type="Proteomes" id="UP000054498"/>
    </source>
</evidence>
<keyword evidence="4" id="KW-1185">Reference proteome</keyword>
<dbReference type="InterPro" id="IPR018247">
    <property type="entry name" value="EF_Hand_1_Ca_BS"/>
</dbReference>
<dbReference type="KEGG" id="mng:MNEG_11350"/>
<dbReference type="InterPro" id="IPR011992">
    <property type="entry name" value="EF-hand-dom_pair"/>
</dbReference>
<dbReference type="PROSITE" id="PS50222">
    <property type="entry name" value="EF_HAND_2"/>
    <property type="match status" value="1"/>
</dbReference>
<dbReference type="InterPro" id="IPR002048">
    <property type="entry name" value="EF_hand_dom"/>
</dbReference>
<feature type="domain" description="EF-hand" evidence="2">
    <location>
        <begin position="1"/>
        <end position="25"/>
    </location>
</feature>
<dbReference type="SUPFAM" id="SSF47473">
    <property type="entry name" value="EF-hand"/>
    <property type="match status" value="1"/>
</dbReference>
<sequence>AFDRNNNGTVDAAEWQAVLGDIGPEGEGTKRYIFNRVDKLADSDGKLSAEDLATAVQLARDILLGGGPSSGLTSGGF</sequence>
<dbReference type="Gene3D" id="1.10.238.10">
    <property type="entry name" value="EF-hand"/>
    <property type="match status" value="1"/>
</dbReference>
<evidence type="ECO:0000259" key="2">
    <source>
        <dbReference type="PROSITE" id="PS50222"/>
    </source>
</evidence>
<organism evidence="3 4">
    <name type="scientific">Monoraphidium neglectum</name>
    <dbReference type="NCBI Taxonomy" id="145388"/>
    <lineage>
        <taxon>Eukaryota</taxon>
        <taxon>Viridiplantae</taxon>
        <taxon>Chlorophyta</taxon>
        <taxon>core chlorophytes</taxon>
        <taxon>Chlorophyceae</taxon>
        <taxon>CS clade</taxon>
        <taxon>Sphaeropleales</taxon>
        <taxon>Selenastraceae</taxon>
        <taxon>Monoraphidium</taxon>
    </lineage>
</organism>
<accession>A0A0D2MPN7</accession>
<dbReference type="OrthoDB" id="26525at2759"/>
<dbReference type="Proteomes" id="UP000054498">
    <property type="component" value="Unassembled WGS sequence"/>
</dbReference>
<evidence type="ECO:0000313" key="3">
    <source>
        <dbReference type="EMBL" id="KIY96615.1"/>
    </source>
</evidence>